<dbReference type="EMBL" id="LAZR01026538">
    <property type="protein sequence ID" value="KKL68409.1"/>
    <property type="molecule type" value="Genomic_DNA"/>
</dbReference>
<protein>
    <submittedName>
        <fullName evidence="1">Uncharacterized protein</fullName>
    </submittedName>
</protein>
<accession>A0A0F9E341</accession>
<reference evidence="1" key="1">
    <citation type="journal article" date="2015" name="Nature">
        <title>Complex archaea that bridge the gap between prokaryotes and eukaryotes.</title>
        <authorList>
            <person name="Spang A."/>
            <person name="Saw J.H."/>
            <person name="Jorgensen S.L."/>
            <person name="Zaremba-Niedzwiedzka K."/>
            <person name="Martijn J."/>
            <person name="Lind A.E."/>
            <person name="van Eijk R."/>
            <person name="Schleper C."/>
            <person name="Guy L."/>
            <person name="Ettema T.J."/>
        </authorList>
    </citation>
    <scope>NUCLEOTIDE SEQUENCE</scope>
</reference>
<dbReference type="AlphaFoldDB" id="A0A0F9E341"/>
<gene>
    <name evidence="1" type="ORF">LCGC14_2125260</name>
</gene>
<name>A0A0F9E341_9ZZZZ</name>
<evidence type="ECO:0000313" key="1">
    <source>
        <dbReference type="EMBL" id="KKL68409.1"/>
    </source>
</evidence>
<organism evidence="1">
    <name type="scientific">marine sediment metagenome</name>
    <dbReference type="NCBI Taxonomy" id="412755"/>
    <lineage>
        <taxon>unclassified sequences</taxon>
        <taxon>metagenomes</taxon>
        <taxon>ecological metagenomes</taxon>
    </lineage>
</organism>
<sequence length="125" mass="13803">MPLAENIPTVAELESFRGRSFPSRKRDMMKSTQMIRFRDDSGLLVGEYEAEQLSKEDVQKALAAGNPNDVFDGSTGGTNDDLNLAMNLNFGILPNSPPNLKTELLAKSVDENIDQNSCFDSVFPF</sequence>
<proteinExistence type="predicted"/>
<comment type="caution">
    <text evidence="1">The sequence shown here is derived from an EMBL/GenBank/DDBJ whole genome shotgun (WGS) entry which is preliminary data.</text>
</comment>